<feature type="region of interest" description="Disordered" evidence="5">
    <location>
        <begin position="1"/>
        <end position="63"/>
    </location>
</feature>
<feature type="region of interest" description="Disordered" evidence="5">
    <location>
        <begin position="177"/>
        <end position="221"/>
    </location>
</feature>
<dbReference type="PANTHER" id="PTHR12542:SF127">
    <property type="entry name" value="EXOCYST COMPLEX COMPONENT EXO70C1"/>
    <property type="match status" value="1"/>
</dbReference>
<dbReference type="SUPFAM" id="SSF52047">
    <property type="entry name" value="RNI-like"/>
    <property type="match status" value="1"/>
</dbReference>
<dbReference type="InterPro" id="IPR032675">
    <property type="entry name" value="LRR_dom_sf"/>
</dbReference>
<evidence type="ECO:0000313" key="8">
    <source>
        <dbReference type="Proteomes" id="UP000607653"/>
    </source>
</evidence>
<feature type="compositionally biased region" description="Polar residues" evidence="5">
    <location>
        <begin position="183"/>
        <end position="197"/>
    </location>
</feature>
<protein>
    <recommendedName>
        <fullName evidence="6">CID domain-containing protein</fullName>
    </recommendedName>
</protein>
<dbReference type="SMART" id="SM00582">
    <property type="entry name" value="RPR"/>
    <property type="match status" value="1"/>
</dbReference>
<dbReference type="FunFam" id="1.20.1280.170:FF:000003">
    <property type="entry name" value="Exocyst subunit Exo70 family protein"/>
    <property type="match status" value="1"/>
</dbReference>
<dbReference type="InterPro" id="IPR016159">
    <property type="entry name" value="Cullin_repeat-like_dom_sf"/>
</dbReference>
<dbReference type="GO" id="GO:0006397">
    <property type="term" value="P:mRNA processing"/>
    <property type="evidence" value="ECO:0007669"/>
    <property type="project" value="UniProtKB-KW"/>
</dbReference>
<evidence type="ECO:0000256" key="2">
    <source>
        <dbReference type="ARBA" id="ARBA00022448"/>
    </source>
</evidence>
<feature type="compositionally biased region" description="Basic and acidic residues" evidence="5">
    <location>
        <begin position="198"/>
        <end position="211"/>
    </location>
</feature>
<feature type="compositionally biased region" description="Pro residues" evidence="5">
    <location>
        <begin position="1371"/>
        <end position="1380"/>
    </location>
</feature>
<feature type="coiled-coil region" evidence="4">
    <location>
        <begin position="1082"/>
        <end position="1109"/>
    </location>
</feature>
<evidence type="ECO:0000256" key="5">
    <source>
        <dbReference type="SAM" id="MobiDB-lite"/>
    </source>
</evidence>
<feature type="compositionally biased region" description="Low complexity" evidence="5">
    <location>
        <begin position="451"/>
        <end position="468"/>
    </location>
</feature>
<dbReference type="CDD" id="cd16981">
    <property type="entry name" value="CID_RPRD_like"/>
    <property type="match status" value="1"/>
</dbReference>
<evidence type="ECO:0000256" key="1">
    <source>
        <dbReference type="ARBA" id="ARBA00006756"/>
    </source>
</evidence>
<sequence length="1380" mass="153982">MEKDQPKKSGSFACRDPDSCPASESVNVEAQPDEHETKEKHKEEEESEQKDDSSPDTDSITLPKVSEDIDRFISDLCDSISTPNPPEVPNSIEQFAELVETEITKYESNESTTKWSHELDEDTSSLLEAVNRISKLANAFGGFPSETKYTYSLSRASRILQRAMSFLEEEFRSLLEDSRSVDSDPTITKQPSFNSNNDSDRNAQGEPDSARDTNFPGYSPDTVDNLNRIASAMISAGYETECCQVYTIARRNAFEERLSKHGFEKISIDDVQKMQWETLEAEIATWIKAFKRCISIYFSAERQLCESVFSCNPTLYDGLFCNLTRGVLIQLLNFAEAVAMTKRSAEKLFKFLDMYETLRDLIPAMTGLFSEEPLRELKTETTSARCRLGEAAVTIFCELENSIKTDAGKTPVPGGAVHPLTRYTMNYLKYACEYKDTLEQVFQEHQKIEQSDASAGSDAESEPSSGADQVAKQSPFSKQLLRVMDLLSSNLEIKSKLYKDPSLSYIFLMNNGRYIVQKIKGSAEIYELIGNSWCRKKSSELRQYHKNYQRETWNKVLALLRDEGLQVHGKVAKQALKERFKSFNSMFEEIHKTQSSWVVSDEQLQSELRVSISAVVIPAYRSFVGRFRQYLDSGRQAEKYIKYGPEDIETYIDELFEGNPASMNPCGFNGVTCKDSSVSVLDLSSILLASDFKSVASTLLSLECLESLVLKRMNLTGNLLSASGHRCSEMLSELDLAENDLSSSVSDISHLSSCSNLKSLNLSRNLLGPLNGGKDGLIFSFFPGYIFVDRILLKAYSKKNQLLEKLEVMNGTFNGQILVEKLAKLNSSQQSIESILLSFVKKLEVMNGTFNGQILVEKLAKLNSSQQSIETLSHWCIFHRKKAKYVVETWDRQFHCSPQEQRLSFLYLANDILQNSRRKGSEFVNEFWKVLPDALSDVIENGDELVRNAAFRLIDIWEERKVFGSRGQVLKEELVGRNLGNSNRSGKHSAFKLKPSVGDTLEKIISSYEVLYDGSVDEDAVWSKCRTAINSLEKVEKEVGGSFSSGQLNGSEFLEELQGQHDILRECIEQLRVVESSRTNLVSHLREVLQEQELKLDQVRNQLKVARSQSEHAGNICQQLLNCNSKKLLVEQKLNEVNTSEGPPSFTPDNAIVGGNKEQSAPVMYTQQGSFPDKSVNIHEESRKSAAAAVAAKLAASTSSAQMLTFVLSSLASEGVISGSLSESLSDYPPDKKPKVDNGQSFVAPQPQLPCFPHPESQLQNQVATTSQLTPNQQLPTSSSPISHSGITMQQPLPPPLPPLPPPTAQFIQTAGPMMSVPYSYGTALQQPPPLPGYPMVGAPVTSVPSYPSHQNPYQSFQTSEGGFYSQPPLQSTPPPISRQ</sequence>
<evidence type="ECO:0000256" key="4">
    <source>
        <dbReference type="SAM" id="Coils"/>
    </source>
</evidence>
<feature type="region of interest" description="Disordered" evidence="5">
    <location>
        <begin position="449"/>
        <end position="472"/>
    </location>
</feature>
<dbReference type="GO" id="GO:0005634">
    <property type="term" value="C:nucleus"/>
    <property type="evidence" value="ECO:0007669"/>
    <property type="project" value="UniProtKB-ARBA"/>
</dbReference>
<feature type="compositionally biased region" description="Pro residues" evidence="5">
    <location>
        <begin position="1292"/>
        <end position="1302"/>
    </location>
</feature>
<dbReference type="InterPro" id="IPR006569">
    <property type="entry name" value="CID_dom"/>
</dbReference>
<comment type="caution">
    <text evidence="7">The sequence shown here is derived from an EMBL/GenBank/DDBJ whole genome shotgun (WGS) entry which is preliminary data.</text>
</comment>
<proteinExistence type="inferred from homology"/>
<dbReference type="Pfam" id="PF04818">
    <property type="entry name" value="CID"/>
    <property type="match status" value="1"/>
</dbReference>
<dbReference type="PANTHER" id="PTHR12542">
    <property type="entry name" value="EXOCYST COMPLEX PROTEIN EXO70"/>
    <property type="match status" value="1"/>
</dbReference>
<keyword evidence="4" id="KW-0175">Coiled coil</keyword>
<name>A0A822YNI7_NELNU</name>
<dbReference type="Proteomes" id="UP000607653">
    <property type="component" value="Unassembled WGS sequence"/>
</dbReference>
<keyword evidence="2" id="KW-0813">Transport</keyword>
<feature type="compositionally biased region" description="Polar residues" evidence="5">
    <location>
        <begin position="1343"/>
        <end position="1361"/>
    </location>
</feature>
<dbReference type="InterPro" id="IPR004140">
    <property type="entry name" value="Exo70"/>
</dbReference>
<dbReference type="Gene3D" id="3.80.10.10">
    <property type="entry name" value="Ribonuclease Inhibitor"/>
    <property type="match status" value="1"/>
</dbReference>
<dbReference type="Gene3D" id="1.25.40.90">
    <property type="match status" value="1"/>
</dbReference>
<dbReference type="SUPFAM" id="SSF48464">
    <property type="entry name" value="ENTH/VHS domain"/>
    <property type="match status" value="1"/>
</dbReference>
<feature type="region of interest" description="Disordered" evidence="5">
    <location>
        <begin position="1222"/>
        <end position="1302"/>
    </location>
</feature>
<reference evidence="7 8" key="1">
    <citation type="journal article" date="2020" name="Mol. Biol. Evol.">
        <title>Distinct Expression and Methylation Patterns for Genes with Different Fates following a Single Whole-Genome Duplication in Flowering Plants.</title>
        <authorList>
            <person name="Shi T."/>
            <person name="Rahmani R.S."/>
            <person name="Gugger P.F."/>
            <person name="Wang M."/>
            <person name="Li H."/>
            <person name="Zhang Y."/>
            <person name="Li Z."/>
            <person name="Wang Q."/>
            <person name="Van de Peer Y."/>
            <person name="Marchal K."/>
            <person name="Chen J."/>
        </authorList>
    </citation>
    <scope>NUCLEOTIDE SEQUENCE [LARGE SCALE GENOMIC DNA]</scope>
    <source>
        <tissue evidence="7">Leaf</tissue>
    </source>
</reference>
<dbReference type="Pfam" id="PF03081">
    <property type="entry name" value="Exo70_C"/>
    <property type="match status" value="1"/>
</dbReference>
<dbReference type="GO" id="GO:0005546">
    <property type="term" value="F:phosphatidylinositol-4,5-bisphosphate binding"/>
    <property type="evidence" value="ECO:0007669"/>
    <property type="project" value="InterPro"/>
</dbReference>
<evidence type="ECO:0000313" key="7">
    <source>
        <dbReference type="EMBL" id="DAD34160.1"/>
    </source>
</evidence>
<feature type="region of interest" description="Disordered" evidence="5">
    <location>
        <begin position="1340"/>
        <end position="1380"/>
    </location>
</feature>
<organism evidence="7 8">
    <name type="scientific">Nelumbo nucifera</name>
    <name type="common">Sacred lotus</name>
    <dbReference type="NCBI Taxonomy" id="4432"/>
    <lineage>
        <taxon>Eukaryota</taxon>
        <taxon>Viridiplantae</taxon>
        <taxon>Streptophyta</taxon>
        <taxon>Embryophyta</taxon>
        <taxon>Tracheophyta</taxon>
        <taxon>Spermatophyta</taxon>
        <taxon>Magnoliopsida</taxon>
        <taxon>Proteales</taxon>
        <taxon>Nelumbonaceae</taxon>
        <taxon>Nelumbo</taxon>
    </lineage>
</organism>
<comment type="similarity">
    <text evidence="1">Belongs to the EXO70 family.</text>
</comment>
<gene>
    <name evidence="7" type="ORF">HUJ06_004800</name>
</gene>
<dbReference type="Gene3D" id="1.20.1280.170">
    <property type="entry name" value="Exocyst complex component Exo70"/>
    <property type="match status" value="1"/>
</dbReference>
<feature type="domain" description="CID" evidence="6">
    <location>
        <begin position="847"/>
        <end position="979"/>
    </location>
</feature>
<accession>A0A822YNI7</accession>
<dbReference type="PROSITE" id="PS51391">
    <property type="entry name" value="CID"/>
    <property type="match status" value="1"/>
</dbReference>
<evidence type="ECO:0000256" key="3">
    <source>
        <dbReference type="ARBA" id="ARBA00022664"/>
    </source>
</evidence>
<dbReference type="InterPro" id="IPR046364">
    <property type="entry name" value="Exo70_C"/>
</dbReference>
<dbReference type="InterPro" id="IPR008942">
    <property type="entry name" value="ENTH_VHS"/>
</dbReference>
<keyword evidence="3" id="KW-0507">mRNA processing</keyword>
<dbReference type="GO" id="GO:0006887">
    <property type="term" value="P:exocytosis"/>
    <property type="evidence" value="ECO:0007669"/>
    <property type="project" value="InterPro"/>
</dbReference>
<feature type="compositionally biased region" description="Polar residues" evidence="5">
    <location>
        <begin position="1257"/>
        <end position="1291"/>
    </location>
</feature>
<evidence type="ECO:0000259" key="6">
    <source>
        <dbReference type="PROSITE" id="PS51391"/>
    </source>
</evidence>
<dbReference type="GO" id="GO:0000145">
    <property type="term" value="C:exocyst"/>
    <property type="evidence" value="ECO:0007669"/>
    <property type="project" value="InterPro"/>
</dbReference>
<dbReference type="Pfam" id="PF20669">
    <property type="entry name" value="Exo70_N"/>
    <property type="match status" value="1"/>
</dbReference>
<dbReference type="SUPFAM" id="SSF74788">
    <property type="entry name" value="Cullin repeat-like"/>
    <property type="match status" value="1"/>
</dbReference>
<keyword evidence="8" id="KW-1185">Reference proteome</keyword>
<feature type="compositionally biased region" description="Basic and acidic residues" evidence="5">
    <location>
        <begin position="32"/>
        <end position="44"/>
    </location>
</feature>
<dbReference type="FunFam" id="1.25.40.90:FF:000018">
    <property type="entry name" value="ENTH/VHS family protein isoform 1"/>
    <property type="match status" value="1"/>
</dbReference>
<dbReference type="EMBL" id="DUZY01000004">
    <property type="protein sequence ID" value="DAD34160.1"/>
    <property type="molecule type" value="Genomic_DNA"/>
</dbReference>